<dbReference type="GO" id="GO:0007009">
    <property type="term" value="P:plasma membrane organization"/>
    <property type="evidence" value="ECO:0007669"/>
    <property type="project" value="TreeGrafter"/>
</dbReference>
<dbReference type="PANTHER" id="PTHR12546:SF60">
    <property type="entry name" value="MISFIRE, ISOFORM F"/>
    <property type="match status" value="1"/>
</dbReference>
<dbReference type="GO" id="GO:0016020">
    <property type="term" value="C:membrane"/>
    <property type="evidence" value="ECO:0007669"/>
    <property type="project" value="UniProtKB-SubCell"/>
</dbReference>
<reference evidence="6" key="2">
    <citation type="journal article" date="2023" name="Commun. Biol.">
        <title>Intrasexual cuticular hydrocarbon dimorphism in a wasp sheds light on hydrocarbon biosynthesis genes in Hymenoptera.</title>
        <authorList>
            <person name="Moris V.C."/>
            <person name="Podsiadlowski L."/>
            <person name="Martin S."/>
            <person name="Oeyen J.P."/>
            <person name="Donath A."/>
            <person name="Petersen M."/>
            <person name="Wilbrandt J."/>
            <person name="Misof B."/>
            <person name="Liedtke D."/>
            <person name="Thamm M."/>
            <person name="Scheiner R."/>
            <person name="Schmitt T."/>
            <person name="Niehuis O."/>
        </authorList>
    </citation>
    <scope>NUCLEOTIDE SEQUENCE</scope>
    <source>
        <strain evidence="6">GBR_01_08_01A</strain>
    </source>
</reference>
<evidence type="ECO:0000256" key="3">
    <source>
        <dbReference type="ARBA" id="ARBA00022737"/>
    </source>
</evidence>
<evidence type="ECO:0000313" key="6">
    <source>
        <dbReference type="EMBL" id="KAK2580951.1"/>
    </source>
</evidence>
<evidence type="ECO:0000313" key="7">
    <source>
        <dbReference type="Proteomes" id="UP001258017"/>
    </source>
</evidence>
<accession>A0AAD9VN66</accession>
<comment type="caution">
    <text evidence="6">The sequence shown here is derived from an EMBL/GenBank/DDBJ whole genome shotgun (WGS) entry which is preliminary data.</text>
</comment>
<proteinExistence type="predicted"/>
<comment type="subcellular location">
    <subcellularLocation>
        <location evidence="1">Membrane</location>
    </subcellularLocation>
</comment>
<dbReference type="AlphaFoldDB" id="A0AAD9VN66"/>
<evidence type="ECO:0000256" key="1">
    <source>
        <dbReference type="ARBA" id="ARBA00004370"/>
    </source>
</evidence>
<keyword evidence="2" id="KW-0812">Transmembrane</keyword>
<dbReference type="PANTHER" id="PTHR12546">
    <property type="entry name" value="FER-1-LIKE"/>
    <property type="match status" value="1"/>
</dbReference>
<name>A0AAD9VN66_9HYME</name>
<dbReference type="EMBL" id="JAIFRP010000045">
    <property type="protein sequence ID" value="KAK2580951.1"/>
    <property type="molecule type" value="Genomic_DNA"/>
</dbReference>
<keyword evidence="5" id="KW-0472">Membrane</keyword>
<dbReference type="InterPro" id="IPR037721">
    <property type="entry name" value="Ferlin"/>
</dbReference>
<keyword evidence="7" id="KW-1185">Reference proteome</keyword>
<evidence type="ECO:0000256" key="2">
    <source>
        <dbReference type="ARBA" id="ARBA00022692"/>
    </source>
</evidence>
<gene>
    <name evidence="6" type="ORF">KPH14_006017</name>
</gene>
<evidence type="ECO:0000256" key="5">
    <source>
        <dbReference type="ARBA" id="ARBA00023136"/>
    </source>
</evidence>
<keyword evidence="4" id="KW-1133">Transmembrane helix</keyword>
<evidence type="ECO:0000256" key="4">
    <source>
        <dbReference type="ARBA" id="ARBA00022989"/>
    </source>
</evidence>
<organism evidence="6 7">
    <name type="scientific">Odynerus spinipes</name>
    <dbReference type="NCBI Taxonomy" id="1348599"/>
    <lineage>
        <taxon>Eukaryota</taxon>
        <taxon>Metazoa</taxon>
        <taxon>Ecdysozoa</taxon>
        <taxon>Arthropoda</taxon>
        <taxon>Hexapoda</taxon>
        <taxon>Insecta</taxon>
        <taxon>Pterygota</taxon>
        <taxon>Neoptera</taxon>
        <taxon>Endopterygota</taxon>
        <taxon>Hymenoptera</taxon>
        <taxon>Apocrita</taxon>
        <taxon>Aculeata</taxon>
        <taxon>Vespoidea</taxon>
        <taxon>Vespidae</taxon>
        <taxon>Eumeninae</taxon>
        <taxon>Odynerus</taxon>
    </lineage>
</organism>
<dbReference type="Proteomes" id="UP001258017">
    <property type="component" value="Unassembled WGS sequence"/>
</dbReference>
<sequence length="230" mass="26619">MDNDDVDDDEDPTTRGQRFTFKAIVISYARRETLCRNIAGQKTTAVTEGNVGFQSQTAPRTTGTLDGKYNYLPLGSRKPCIYVRSWWPNFERRMFNANNLRFIANFLEEKLGEVETLVAVENPRACGTYNEAIRTFKSHCLHYLHTLDDGRYDAEGGTTKLDRHRANVCRKQIEDILRRIKIDGELPNNHYIGIAMLHAYQYLRELRELCEDVSKYALEINTFARVCYFA</sequence>
<protein>
    <submittedName>
        <fullName evidence="6">Uncharacterized protein</fullName>
    </submittedName>
</protein>
<keyword evidence="3" id="KW-0677">Repeat</keyword>
<reference evidence="6" key="1">
    <citation type="submission" date="2021-08" db="EMBL/GenBank/DDBJ databases">
        <authorList>
            <person name="Misof B."/>
            <person name="Oliver O."/>
            <person name="Podsiadlowski L."/>
            <person name="Donath A."/>
            <person name="Peters R."/>
            <person name="Mayer C."/>
            <person name="Rust J."/>
            <person name="Gunkel S."/>
            <person name="Lesny P."/>
            <person name="Martin S."/>
            <person name="Oeyen J.P."/>
            <person name="Petersen M."/>
            <person name="Panagiotis P."/>
            <person name="Wilbrandt J."/>
            <person name="Tanja T."/>
        </authorList>
    </citation>
    <scope>NUCLEOTIDE SEQUENCE</scope>
    <source>
        <strain evidence="6">GBR_01_08_01A</strain>
        <tissue evidence="6">Thorax + abdomen</tissue>
    </source>
</reference>